<sequence>MSDVELARMSLTCVELHEAVVAYFERAYDLTRALEKYMPADFIGPFRSMQHASGAVISGSFALKFMGRLNFSEGDLDLYSLGYSYSPRSAQEKNFELAATILQPAPPSNEEEAGYRSGSPYRSTIDAFTFMRDGVKVQIMTCRYGVVKAVLGFHSTAVMNIITCDSGYSLYPRETFENKRTLASYSPSLHGIALAKYERRGWLIVLDPVHTEVINPRKEFGRLFRYVGDDMTRVVPIPKVYVFS</sequence>
<dbReference type="STRING" id="97359.A0A550BS40"/>
<evidence type="ECO:0000313" key="2">
    <source>
        <dbReference type="Proteomes" id="UP000320762"/>
    </source>
</evidence>
<name>A0A550BS40_9AGAR</name>
<keyword evidence="2" id="KW-1185">Reference proteome</keyword>
<evidence type="ECO:0000313" key="1">
    <source>
        <dbReference type="EMBL" id="TRM55341.1"/>
    </source>
</evidence>
<dbReference type="EMBL" id="VDMD01000169">
    <property type="protein sequence ID" value="TRM55341.1"/>
    <property type="molecule type" value="Genomic_DNA"/>
</dbReference>
<dbReference type="AlphaFoldDB" id="A0A550BS40"/>
<comment type="caution">
    <text evidence="1">The sequence shown here is derived from an EMBL/GenBank/DDBJ whole genome shotgun (WGS) entry which is preliminary data.</text>
</comment>
<dbReference type="Proteomes" id="UP000320762">
    <property type="component" value="Unassembled WGS sequence"/>
</dbReference>
<protein>
    <submittedName>
        <fullName evidence="1">Uncharacterized protein</fullName>
    </submittedName>
</protein>
<proteinExistence type="predicted"/>
<reference evidence="1 2" key="1">
    <citation type="journal article" date="2019" name="New Phytol.">
        <title>Comparative genomics reveals unique wood-decay strategies and fruiting body development in the Schizophyllaceae.</title>
        <authorList>
            <person name="Almasi E."/>
            <person name="Sahu N."/>
            <person name="Krizsan K."/>
            <person name="Balint B."/>
            <person name="Kovacs G.M."/>
            <person name="Kiss B."/>
            <person name="Cseklye J."/>
            <person name="Drula E."/>
            <person name="Henrissat B."/>
            <person name="Nagy I."/>
            <person name="Chovatia M."/>
            <person name="Adam C."/>
            <person name="LaButti K."/>
            <person name="Lipzen A."/>
            <person name="Riley R."/>
            <person name="Grigoriev I.V."/>
            <person name="Nagy L.G."/>
        </authorList>
    </citation>
    <scope>NUCLEOTIDE SEQUENCE [LARGE SCALE GENOMIC DNA]</scope>
    <source>
        <strain evidence="1 2">NL-1724</strain>
    </source>
</reference>
<accession>A0A550BS40</accession>
<dbReference type="OrthoDB" id="3041043at2759"/>
<organism evidence="1 2">
    <name type="scientific">Schizophyllum amplum</name>
    <dbReference type="NCBI Taxonomy" id="97359"/>
    <lineage>
        <taxon>Eukaryota</taxon>
        <taxon>Fungi</taxon>
        <taxon>Dikarya</taxon>
        <taxon>Basidiomycota</taxon>
        <taxon>Agaricomycotina</taxon>
        <taxon>Agaricomycetes</taxon>
        <taxon>Agaricomycetidae</taxon>
        <taxon>Agaricales</taxon>
        <taxon>Schizophyllaceae</taxon>
        <taxon>Schizophyllum</taxon>
    </lineage>
</organism>
<gene>
    <name evidence="1" type="ORF">BD626DRAFT_552792</name>
</gene>